<keyword evidence="10" id="KW-1185">Reference proteome</keyword>
<dbReference type="PANTHER" id="PTHR24347">
    <property type="entry name" value="SERINE/THREONINE-PROTEIN KINASE"/>
    <property type="match status" value="1"/>
</dbReference>
<dbReference type="PIRSF" id="PIRSF000654">
    <property type="entry name" value="Integrin-linked_kinase"/>
    <property type="match status" value="1"/>
</dbReference>
<dbReference type="InterPro" id="IPR000719">
    <property type="entry name" value="Prot_kinase_dom"/>
</dbReference>
<accession>A0A9K3D4T3</accession>
<dbReference type="OrthoDB" id="40902at2759"/>
<dbReference type="PROSITE" id="PS00107">
    <property type="entry name" value="PROTEIN_KINASE_ATP"/>
    <property type="match status" value="1"/>
</dbReference>
<keyword evidence="1 7" id="KW-0723">Serine/threonine-protein kinase</keyword>
<dbReference type="GO" id="GO:0005524">
    <property type="term" value="F:ATP binding"/>
    <property type="evidence" value="ECO:0007669"/>
    <property type="project" value="UniProtKB-UniRule"/>
</dbReference>
<protein>
    <submittedName>
        <fullName evidence="9">Calcium/calmodulin-dependent/calcium-dependent protein kinase</fullName>
    </submittedName>
</protein>
<dbReference type="CDD" id="cd05117">
    <property type="entry name" value="STKc_CAMK"/>
    <property type="match status" value="1"/>
</dbReference>
<feature type="binding site" evidence="6">
    <location>
        <position position="52"/>
    </location>
    <ligand>
        <name>ATP</name>
        <dbReference type="ChEBI" id="CHEBI:30616"/>
    </ligand>
</feature>
<sequence length="297" mass="33598">MQVSMPQRKTIHSFYDITHSLGKGSFATVKYATRKADEMPVAIKIIKKAAMKDSLSSLAREVSILKACNHIGIIKLFELYESKSKVYLVMELATGGELFDKIVARGHYSEEDARETMQQVVSAISYLHGRDIVHRDLKPENLLLEDDSRDAPVKVADFGLGYMLSDGECLATCCGTAGYTAPEVLLSEPYGTEPDIYSLGVILYVLLVGFPPFDDRDMEKMVADVVRGKWGFPAPYWNDISDEAKDLVKRMMERDPRKRINAVDVMKHPWMKVQQSQVHLKATQDQMKKYLAKLRLK</sequence>
<dbReference type="GO" id="GO:0004674">
    <property type="term" value="F:protein serine/threonine kinase activity"/>
    <property type="evidence" value="ECO:0007669"/>
    <property type="project" value="UniProtKB-KW"/>
</dbReference>
<dbReference type="Gene3D" id="1.10.510.10">
    <property type="entry name" value="Transferase(Phosphotransferase) domain 1"/>
    <property type="match status" value="1"/>
</dbReference>
<proteinExistence type="inferred from homology"/>
<evidence type="ECO:0000256" key="5">
    <source>
        <dbReference type="ARBA" id="ARBA00022840"/>
    </source>
</evidence>
<keyword evidence="3 6" id="KW-0547">Nucleotide-binding</keyword>
<feature type="non-terminal residue" evidence="9">
    <location>
        <position position="297"/>
    </location>
</feature>
<keyword evidence="2" id="KW-0808">Transferase</keyword>
<dbReference type="SUPFAM" id="SSF56112">
    <property type="entry name" value="Protein kinase-like (PK-like)"/>
    <property type="match status" value="1"/>
</dbReference>
<evidence type="ECO:0000259" key="8">
    <source>
        <dbReference type="PROSITE" id="PS50011"/>
    </source>
</evidence>
<dbReference type="InterPro" id="IPR011009">
    <property type="entry name" value="Kinase-like_dom_sf"/>
</dbReference>
<evidence type="ECO:0000256" key="7">
    <source>
        <dbReference type="RuleBase" id="RU000304"/>
    </source>
</evidence>
<dbReference type="InterPro" id="IPR008271">
    <property type="entry name" value="Ser/Thr_kinase_AS"/>
</dbReference>
<reference evidence="9 10" key="1">
    <citation type="journal article" date="2018" name="PLoS ONE">
        <title>The draft genome of Kipferlia bialata reveals reductive genome evolution in fornicate parasites.</title>
        <authorList>
            <person name="Tanifuji G."/>
            <person name="Takabayashi S."/>
            <person name="Kume K."/>
            <person name="Takagi M."/>
            <person name="Nakayama T."/>
            <person name="Kamikawa R."/>
            <person name="Inagaki Y."/>
            <person name="Hashimoto T."/>
        </authorList>
    </citation>
    <scope>NUCLEOTIDE SEQUENCE [LARGE SCALE GENOMIC DNA]</scope>
    <source>
        <strain evidence="9">NY0173</strain>
    </source>
</reference>
<evidence type="ECO:0000256" key="2">
    <source>
        <dbReference type="ARBA" id="ARBA00022679"/>
    </source>
</evidence>
<keyword evidence="5 6" id="KW-0067">ATP-binding</keyword>
<evidence type="ECO:0000313" key="10">
    <source>
        <dbReference type="Proteomes" id="UP000265618"/>
    </source>
</evidence>
<evidence type="ECO:0000256" key="1">
    <source>
        <dbReference type="ARBA" id="ARBA00022527"/>
    </source>
</evidence>
<evidence type="ECO:0000256" key="4">
    <source>
        <dbReference type="ARBA" id="ARBA00022777"/>
    </source>
</evidence>
<dbReference type="Proteomes" id="UP000265618">
    <property type="component" value="Unassembled WGS sequence"/>
</dbReference>
<dbReference type="PROSITE" id="PS00108">
    <property type="entry name" value="PROTEIN_KINASE_ST"/>
    <property type="match status" value="1"/>
</dbReference>
<dbReference type="Gene3D" id="3.30.200.20">
    <property type="entry name" value="Phosphorylase Kinase, domain 1"/>
    <property type="match status" value="1"/>
</dbReference>
<dbReference type="FunFam" id="1.10.510.10:FF:000571">
    <property type="entry name" value="Maternal embryonic leucine zipper kinase"/>
    <property type="match status" value="1"/>
</dbReference>
<dbReference type="SMART" id="SM00220">
    <property type="entry name" value="S_TKc"/>
    <property type="match status" value="1"/>
</dbReference>
<dbReference type="InterPro" id="IPR017441">
    <property type="entry name" value="Protein_kinase_ATP_BS"/>
</dbReference>
<comment type="similarity">
    <text evidence="7">Belongs to the protein kinase superfamily.</text>
</comment>
<dbReference type="PROSITE" id="PS50011">
    <property type="entry name" value="PROTEIN_KINASE_DOM"/>
    <property type="match status" value="1"/>
</dbReference>
<organism evidence="9 10">
    <name type="scientific">Kipferlia bialata</name>
    <dbReference type="NCBI Taxonomy" id="797122"/>
    <lineage>
        <taxon>Eukaryota</taxon>
        <taxon>Metamonada</taxon>
        <taxon>Carpediemonas-like organisms</taxon>
        <taxon>Kipferlia</taxon>
    </lineage>
</organism>
<evidence type="ECO:0000313" key="9">
    <source>
        <dbReference type="EMBL" id="GIQ87685.1"/>
    </source>
</evidence>
<feature type="domain" description="Protein kinase" evidence="8">
    <location>
        <begin position="15"/>
        <end position="271"/>
    </location>
</feature>
<name>A0A9K3D4T3_9EUKA</name>
<dbReference type="AlphaFoldDB" id="A0A9K3D4T3"/>
<keyword evidence="4 9" id="KW-0418">Kinase</keyword>
<gene>
    <name evidence="9" type="ORF">KIPB_009779</name>
</gene>
<comment type="caution">
    <text evidence="9">The sequence shown here is derived from an EMBL/GenBank/DDBJ whole genome shotgun (WGS) entry which is preliminary data.</text>
</comment>
<dbReference type="FunFam" id="3.30.200.20:FF:000003">
    <property type="entry name" value="Non-specific serine/threonine protein kinase"/>
    <property type="match status" value="1"/>
</dbReference>
<evidence type="ECO:0000256" key="3">
    <source>
        <dbReference type="ARBA" id="ARBA00022741"/>
    </source>
</evidence>
<dbReference type="Pfam" id="PF00069">
    <property type="entry name" value="Pkinase"/>
    <property type="match status" value="1"/>
</dbReference>
<dbReference type="EMBL" id="BDIP01003422">
    <property type="protein sequence ID" value="GIQ87685.1"/>
    <property type="molecule type" value="Genomic_DNA"/>
</dbReference>
<evidence type="ECO:0000256" key="6">
    <source>
        <dbReference type="PROSITE-ProRule" id="PRU10141"/>
    </source>
</evidence>